<organism evidence="2 3">
    <name type="scientific">Triparma strigata</name>
    <dbReference type="NCBI Taxonomy" id="1606541"/>
    <lineage>
        <taxon>Eukaryota</taxon>
        <taxon>Sar</taxon>
        <taxon>Stramenopiles</taxon>
        <taxon>Ochrophyta</taxon>
        <taxon>Bolidophyceae</taxon>
        <taxon>Parmales</taxon>
        <taxon>Triparmaceae</taxon>
        <taxon>Triparma</taxon>
    </lineage>
</organism>
<feature type="compositionally biased region" description="Low complexity" evidence="1">
    <location>
        <begin position="1"/>
        <end position="20"/>
    </location>
</feature>
<dbReference type="OrthoDB" id="10399313at2759"/>
<reference evidence="3" key="1">
    <citation type="journal article" date="2023" name="Commun. Biol.">
        <title>Genome analysis of Parmales, the sister group of diatoms, reveals the evolutionary specialization of diatoms from phago-mixotrophs to photoautotrophs.</title>
        <authorList>
            <person name="Ban H."/>
            <person name="Sato S."/>
            <person name="Yoshikawa S."/>
            <person name="Yamada K."/>
            <person name="Nakamura Y."/>
            <person name="Ichinomiya M."/>
            <person name="Sato N."/>
            <person name="Blanc-Mathieu R."/>
            <person name="Endo H."/>
            <person name="Kuwata A."/>
            <person name="Ogata H."/>
        </authorList>
    </citation>
    <scope>NUCLEOTIDE SEQUENCE [LARGE SCALE GENOMIC DNA]</scope>
    <source>
        <strain evidence="3">NIES 3701</strain>
    </source>
</reference>
<name>A0A9W7E6K4_9STRA</name>
<protein>
    <submittedName>
        <fullName evidence="2">Uncharacterized protein</fullName>
    </submittedName>
</protein>
<dbReference type="AlphaFoldDB" id="A0A9W7E6K4"/>
<evidence type="ECO:0000313" key="3">
    <source>
        <dbReference type="Proteomes" id="UP001165085"/>
    </source>
</evidence>
<sequence length="144" mass="15289">MSSTASSTVSSTASSTLTHTKPQTSGPTKFTGNGMCYHSPCPNGSEKLALYEDSTLYFSRKTSSVDSETGTIITLDVSCGGNWTYAAPTLKLDLEGLTGTVVTVNDEGIHDELYTEEATTVAQNIRQLGDFKSWSLPDDGSDSD</sequence>
<evidence type="ECO:0000256" key="1">
    <source>
        <dbReference type="SAM" id="MobiDB-lite"/>
    </source>
</evidence>
<dbReference type="EMBL" id="BRXY01000114">
    <property type="protein sequence ID" value="GMH67010.1"/>
    <property type="molecule type" value="Genomic_DNA"/>
</dbReference>
<proteinExistence type="predicted"/>
<accession>A0A9W7E6K4</accession>
<dbReference type="Proteomes" id="UP001165085">
    <property type="component" value="Unassembled WGS sequence"/>
</dbReference>
<evidence type="ECO:0000313" key="2">
    <source>
        <dbReference type="EMBL" id="GMH67010.1"/>
    </source>
</evidence>
<keyword evidence="3" id="KW-1185">Reference proteome</keyword>
<comment type="caution">
    <text evidence="2">The sequence shown here is derived from an EMBL/GenBank/DDBJ whole genome shotgun (WGS) entry which is preliminary data.</text>
</comment>
<feature type="compositionally biased region" description="Polar residues" evidence="1">
    <location>
        <begin position="21"/>
        <end position="31"/>
    </location>
</feature>
<gene>
    <name evidence="2" type="ORF">TrST_g513</name>
</gene>
<feature type="region of interest" description="Disordered" evidence="1">
    <location>
        <begin position="1"/>
        <end position="31"/>
    </location>
</feature>